<name>A0ABP7XL07_9ACTN</name>
<accession>A0ABP7XL07</accession>
<protein>
    <submittedName>
        <fullName evidence="1">Uncharacterized protein</fullName>
    </submittedName>
</protein>
<organism evidence="1 2">
    <name type="scientific">Nocardioides fonticola</name>
    <dbReference type="NCBI Taxonomy" id="450363"/>
    <lineage>
        <taxon>Bacteria</taxon>
        <taxon>Bacillati</taxon>
        <taxon>Actinomycetota</taxon>
        <taxon>Actinomycetes</taxon>
        <taxon>Propionibacteriales</taxon>
        <taxon>Nocardioidaceae</taxon>
        <taxon>Nocardioides</taxon>
    </lineage>
</organism>
<evidence type="ECO:0000313" key="1">
    <source>
        <dbReference type="EMBL" id="GAA4121303.1"/>
    </source>
</evidence>
<comment type="caution">
    <text evidence="1">The sequence shown here is derived from an EMBL/GenBank/DDBJ whole genome shotgun (WGS) entry which is preliminary data.</text>
</comment>
<dbReference type="EMBL" id="BAAAZH010000017">
    <property type="protein sequence ID" value="GAA4121303.1"/>
    <property type="molecule type" value="Genomic_DNA"/>
</dbReference>
<sequence length="455" mass="48604">MTTPSLSRRRAPLALLLAVLPALLLVLPAAVRTPGGAAPVASAAAAETRSCAWTLQIAGDQVNALFPDQAARYWVAFVPLPPGGRAEITGSFPHARYLSFNTYTVQTQAIDAIHDAQIVPDAGSRNPYLAGARRDVRKRDYTVSVVNAQRPATGAPANTIYMTNVDGSKTSAGYATIAERIYEPDHGRSRTGDAGLPAVRTFAADGTPLVTYPSCPDTSLPDLGYTPVLAGAGPAQSLSALLGLPSVVAPAEVRWHKYVNLQTTAADQLTENELTAALNGPLRSFTEENFPTGGFGENVDNKYIYALVSADHGPVLVLRGTLPTFVATQDGQKRFGRGQLRYWSMCTENAATAYYACLTDDQIPIDAQRRYTLVVSTAAARPSVAIARCGVAWLPLGPLPQAALLLRNMLPSPGFREAVQNVDPGSEREQMGRYYPRARYYASPQAASRAIGCSR</sequence>
<evidence type="ECO:0000313" key="2">
    <source>
        <dbReference type="Proteomes" id="UP001501495"/>
    </source>
</evidence>
<gene>
    <name evidence="1" type="ORF">GCM10022215_26150</name>
</gene>
<proteinExistence type="predicted"/>
<keyword evidence="2" id="KW-1185">Reference proteome</keyword>
<dbReference type="RefSeq" id="WP_344733859.1">
    <property type="nucleotide sequence ID" value="NZ_BAAAZH010000017.1"/>
</dbReference>
<dbReference type="Proteomes" id="UP001501495">
    <property type="component" value="Unassembled WGS sequence"/>
</dbReference>
<reference evidence="2" key="1">
    <citation type="journal article" date="2019" name="Int. J. Syst. Evol. Microbiol.">
        <title>The Global Catalogue of Microorganisms (GCM) 10K type strain sequencing project: providing services to taxonomists for standard genome sequencing and annotation.</title>
        <authorList>
            <consortium name="The Broad Institute Genomics Platform"/>
            <consortium name="The Broad Institute Genome Sequencing Center for Infectious Disease"/>
            <person name="Wu L."/>
            <person name="Ma J."/>
        </authorList>
    </citation>
    <scope>NUCLEOTIDE SEQUENCE [LARGE SCALE GENOMIC DNA]</scope>
    <source>
        <strain evidence="2">JCM 16703</strain>
    </source>
</reference>